<dbReference type="EMBL" id="CM000881">
    <property type="protein sequence ID" value="KQK05616.1"/>
    <property type="molecule type" value="Genomic_DNA"/>
</dbReference>
<reference evidence="1" key="2">
    <citation type="submission" date="2017-06" db="EMBL/GenBank/DDBJ databases">
        <title>WGS assembly of Brachypodium distachyon.</title>
        <authorList>
            <consortium name="The International Brachypodium Initiative"/>
            <person name="Lucas S."/>
            <person name="Harmon-Smith M."/>
            <person name="Lail K."/>
            <person name="Tice H."/>
            <person name="Grimwood J."/>
            <person name="Bruce D."/>
            <person name="Barry K."/>
            <person name="Shu S."/>
            <person name="Lindquist E."/>
            <person name="Wang M."/>
            <person name="Pitluck S."/>
            <person name="Vogel J.P."/>
            <person name="Garvin D.F."/>
            <person name="Mockler T.C."/>
            <person name="Schmutz J."/>
            <person name="Rokhsar D."/>
            <person name="Bevan M.W."/>
        </authorList>
    </citation>
    <scope>NUCLEOTIDE SEQUENCE</scope>
    <source>
        <strain evidence="1">Bd21</strain>
    </source>
</reference>
<gene>
    <name evidence="1" type="ORF">BRADI_2g21186v3</name>
</gene>
<keyword evidence="3" id="KW-1185">Reference proteome</keyword>
<dbReference type="Gramene" id="KQK05615">
    <property type="protein sequence ID" value="KQK05615"/>
    <property type="gene ID" value="BRADI_2g21186v3"/>
</dbReference>
<protein>
    <submittedName>
        <fullName evidence="1 2">Uncharacterized protein</fullName>
    </submittedName>
</protein>
<dbReference type="InParanoid" id="A0A0Q3K4B0"/>
<evidence type="ECO:0000313" key="3">
    <source>
        <dbReference type="Proteomes" id="UP000008810"/>
    </source>
</evidence>
<organism evidence="1">
    <name type="scientific">Brachypodium distachyon</name>
    <name type="common">Purple false brome</name>
    <name type="synonym">Trachynia distachya</name>
    <dbReference type="NCBI Taxonomy" id="15368"/>
    <lineage>
        <taxon>Eukaryota</taxon>
        <taxon>Viridiplantae</taxon>
        <taxon>Streptophyta</taxon>
        <taxon>Embryophyta</taxon>
        <taxon>Tracheophyta</taxon>
        <taxon>Spermatophyta</taxon>
        <taxon>Magnoliopsida</taxon>
        <taxon>Liliopsida</taxon>
        <taxon>Poales</taxon>
        <taxon>Poaceae</taxon>
        <taxon>BOP clade</taxon>
        <taxon>Pooideae</taxon>
        <taxon>Stipodae</taxon>
        <taxon>Brachypodieae</taxon>
        <taxon>Brachypodium</taxon>
    </lineage>
</organism>
<sequence length="73" mass="8240">MELWIAVQRLAFILSISSSDCCADYCVTMELWIALQRLAFILSISSSVSEGIFHSLEYFRFLAPQCSPENEAS</sequence>
<dbReference type="EnsemblPlants" id="KQK05615">
    <property type="protein sequence ID" value="KQK05615"/>
    <property type="gene ID" value="BRADI_2g21186v3"/>
</dbReference>
<dbReference type="Proteomes" id="UP000008810">
    <property type="component" value="Chromosome 2"/>
</dbReference>
<accession>A0A0Q3K4B0</accession>
<evidence type="ECO:0000313" key="2">
    <source>
        <dbReference type="EnsemblPlants" id="KQK05615"/>
    </source>
</evidence>
<dbReference type="AlphaFoldDB" id="A0A0Q3K4B0"/>
<dbReference type="EMBL" id="CM000881">
    <property type="protein sequence ID" value="KQK05615.1"/>
    <property type="molecule type" value="Genomic_DNA"/>
</dbReference>
<evidence type="ECO:0000313" key="1">
    <source>
        <dbReference type="EMBL" id="KQK05615.1"/>
    </source>
</evidence>
<reference evidence="2" key="3">
    <citation type="submission" date="2018-08" db="UniProtKB">
        <authorList>
            <consortium name="EnsemblPlants"/>
        </authorList>
    </citation>
    <scope>IDENTIFICATION</scope>
    <source>
        <strain evidence="2">cv. Bd21</strain>
    </source>
</reference>
<proteinExistence type="predicted"/>
<dbReference type="Gramene" id="KQK05616">
    <property type="protein sequence ID" value="KQK05616"/>
    <property type="gene ID" value="BRADI_2g21186v3"/>
</dbReference>
<dbReference type="EnsemblPlants" id="KQK05616">
    <property type="protein sequence ID" value="KQK05616"/>
    <property type="gene ID" value="BRADI_2g21186v3"/>
</dbReference>
<name>A0A0Q3K4B0_BRADI</name>
<reference evidence="1 2" key="1">
    <citation type="journal article" date="2010" name="Nature">
        <title>Genome sequencing and analysis of the model grass Brachypodium distachyon.</title>
        <authorList>
            <consortium name="International Brachypodium Initiative"/>
        </authorList>
    </citation>
    <scope>NUCLEOTIDE SEQUENCE [LARGE SCALE GENOMIC DNA]</scope>
    <source>
        <strain evidence="1 2">Bd21</strain>
    </source>
</reference>